<dbReference type="Pfam" id="PF14231">
    <property type="entry name" value="GXWXG"/>
    <property type="match status" value="1"/>
</dbReference>
<sequence length="180" mass="19751">MPSVEAPGAAGATTEEALAFFDALRAVELDFMAGAWAGEGFPSGHPLDGVLEACHWHGKRFDSADEVHPLVFRGPGGTKINVNPAWVGPGIPLAMRLPLLKARPVGRLVQALLPLLATRRSRARLRMTRHRGCLTATMVYDSVPILDVFRQIDRDTVLGLMDLKGMEQPFFFVLRRERPG</sequence>
<dbReference type="InterPro" id="IPR025568">
    <property type="entry name" value="DUF4334"/>
</dbReference>
<dbReference type="Proteomes" id="UP000008385">
    <property type="component" value="Chromosome"/>
</dbReference>
<dbReference type="STRING" id="365046.Rta_06440"/>
<dbReference type="AlphaFoldDB" id="F5XWW1"/>
<protein>
    <recommendedName>
        <fullName evidence="5">DUF4334 domain-containing protein</fullName>
    </recommendedName>
</protein>
<evidence type="ECO:0008006" key="5">
    <source>
        <dbReference type="Google" id="ProtNLM"/>
    </source>
</evidence>
<dbReference type="HOGENOM" id="CLU_112092_0_0_4"/>
<evidence type="ECO:0000259" key="2">
    <source>
        <dbReference type="Pfam" id="PF14232"/>
    </source>
</evidence>
<dbReference type="EMBL" id="CP000245">
    <property type="protein sequence ID" value="AEG91722.1"/>
    <property type="molecule type" value="Genomic_DNA"/>
</dbReference>
<keyword evidence="4" id="KW-1185">Reference proteome</keyword>
<feature type="domain" description="DUF4334" evidence="2">
    <location>
        <begin position="122"/>
        <end position="176"/>
    </location>
</feature>
<dbReference type="RefSeq" id="WP_013899955.1">
    <property type="nucleotide sequence ID" value="NC_015677.1"/>
</dbReference>
<gene>
    <name evidence="3" type="ordered locus">Rta_06440</name>
</gene>
<dbReference type="KEGG" id="rta:Rta_06440"/>
<name>F5XWW1_RAMTT</name>
<dbReference type="InterPro" id="IPR025951">
    <property type="entry name" value="GXWXG_dom"/>
</dbReference>
<dbReference type="Gene3D" id="2.40.128.580">
    <property type="entry name" value="GXWXG domain"/>
    <property type="match status" value="1"/>
</dbReference>
<proteinExistence type="predicted"/>
<accession>F5XWW1</accession>
<dbReference type="eggNOG" id="ENOG502ZW7M">
    <property type="taxonomic scope" value="Bacteria"/>
</dbReference>
<evidence type="ECO:0000313" key="4">
    <source>
        <dbReference type="Proteomes" id="UP000008385"/>
    </source>
</evidence>
<dbReference type="OrthoDB" id="8905397at2"/>
<dbReference type="PATRIC" id="fig|365046.3.peg.659"/>
<feature type="domain" description="GXWXG" evidence="1">
    <location>
        <begin position="19"/>
        <end position="75"/>
    </location>
</feature>
<reference evidence="4" key="1">
    <citation type="submission" date="2006-01" db="EMBL/GenBank/DDBJ databases">
        <title>Genome of the cyst-dividing bacterium Ramlibacter tataouinensis.</title>
        <authorList>
            <person name="Barakat M."/>
            <person name="Ortet P."/>
            <person name="De Luca G."/>
            <person name="Jourlin-Castelli C."/>
            <person name="Ansaldi M."/>
            <person name="Py B."/>
            <person name="Fichant G."/>
            <person name="Coutinho P."/>
            <person name="Voulhoux R."/>
            <person name="Bastien O."/>
            <person name="Roy S."/>
            <person name="Marechal E."/>
            <person name="Henrissat B."/>
            <person name="Quentin Y."/>
            <person name="Noirot P."/>
            <person name="Filloux A."/>
            <person name="Mejean V."/>
            <person name="DuBow M."/>
            <person name="Barras F."/>
            <person name="Heulin T."/>
        </authorList>
    </citation>
    <scope>NUCLEOTIDE SEQUENCE [LARGE SCALE GENOMIC DNA]</scope>
    <source>
        <strain evidence="4">ATCC BAA-407 / DSM 14655 / LMG 21543 / TTB310</strain>
    </source>
</reference>
<evidence type="ECO:0000259" key="1">
    <source>
        <dbReference type="Pfam" id="PF14231"/>
    </source>
</evidence>
<organism evidence="3 4">
    <name type="scientific">Ramlibacter tataouinensis (strain ATCC BAA-407 / DSM 14655 / LMG 21543 / TTB310)</name>
    <dbReference type="NCBI Taxonomy" id="365046"/>
    <lineage>
        <taxon>Bacteria</taxon>
        <taxon>Pseudomonadati</taxon>
        <taxon>Pseudomonadota</taxon>
        <taxon>Betaproteobacteria</taxon>
        <taxon>Burkholderiales</taxon>
        <taxon>Comamonadaceae</taxon>
        <taxon>Ramlibacter</taxon>
    </lineage>
</organism>
<dbReference type="Pfam" id="PF14232">
    <property type="entry name" value="DUF4334"/>
    <property type="match status" value="1"/>
</dbReference>
<evidence type="ECO:0000313" key="3">
    <source>
        <dbReference type="EMBL" id="AEG91722.1"/>
    </source>
</evidence>
<reference evidence="3 4" key="2">
    <citation type="journal article" date="2011" name="PLoS ONE">
        <title>The Cyst-Dividing Bacterium Ramlibacter tataouinensis TTB310 Genome Reveals a Well-Stocked Toolbox for Adaptation to a Desert Environment.</title>
        <authorList>
            <person name="De Luca G."/>
            <person name="Barakat M."/>
            <person name="Ortet P."/>
            <person name="Fochesato S."/>
            <person name="Jourlin-Castelli C."/>
            <person name="Ansaldi M."/>
            <person name="Py B."/>
            <person name="Fichant G."/>
            <person name="Coutinho P.M."/>
            <person name="Voulhoux R."/>
            <person name="Bastien O."/>
            <person name="Marechal E."/>
            <person name="Henrissat B."/>
            <person name="Quentin Y."/>
            <person name="Noirot P."/>
            <person name="Filloux A."/>
            <person name="Mejean V."/>
            <person name="Dubow M.S."/>
            <person name="Barras F."/>
            <person name="Barbe V."/>
            <person name="Weissenbach J."/>
            <person name="Mihalcescu I."/>
            <person name="Vermeglio A."/>
            <person name="Achouak W."/>
            <person name="Heulin T."/>
        </authorList>
    </citation>
    <scope>NUCLEOTIDE SEQUENCE [LARGE SCALE GENOMIC DNA]</scope>
    <source>
        <strain evidence="4">ATCC BAA-407 / DSM 14655 / LMG 21543 / TTB310</strain>
    </source>
</reference>